<dbReference type="Proteomes" id="UP000625210">
    <property type="component" value="Unassembled WGS sequence"/>
</dbReference>
<keyword evidence="4" id="KW-1185">Reference proteome</keyword>
<evidence type="ECO:0000313" key="4">
    <source>
        <dbReference type="Proteomes" id="UP000625210"/>
    </source>
</evidence>
<dbReference type="RefSeq" id="WP_188647537.1">
    <property type="nucleotide sequence ID" value="NZ_BMHQ01000005.1"/>
</dbReference>
<dbReference type="SUPFAM" id="SSF53335">
    <property type="entry name" value="S-adenosyl-L-methionine-dependent methyltransferases"/>
    <property type="match status" value="1"/>
</dbReference>
<dbReference type="PIRSF" id="PIRSF004553">
    <property type="entry name" value="CHP00095"/>
    <property type="match status" value="1"/>
</dbReference>
<accession>A0A8J2VBY5</accession>
<dbReference type="GO" id="GO:0008168">
    <property type="term" value="F:methyltransferase activity"/>
    <property type="evidence" value="ECO:0007669"/>
    <property type="project" value="UniProtKB-KW"/>
</dbReference>
<sequence>MRIIAGMAKGIRLKTVPGTKVRPTTDRVKESLFSVIGPFFDGGWVLDLFAGSGSLGLEALSRGAEHAVFVDQSRASIEVIRENIRAARMDEKSEVYRKDARAALRVLIRRNVRFRYIFLDPPYHEPVLNQTLQMIGENDLLEGGGVVAAEHASDHRLPEQTGELQVVRTLTYGDTTIDLYQQEENGRG</sequence>
<keyword evidence="2" id="KW-0808">Transferase</keyword>
<gene>
    <name evidence="3" type="ORF">GCM10011571_17960</name>
</gene>
<reference evidence="3" key="2">
    <citation type="submission" date="2020-09" db="EMBL/GenBank/DDBJ databases">
        <authorList>
            <person name="Sun Q."/>
            <person name="Zhou Y."/>
        </authorList>
    </citation>
    <scope>NUCLEOTIDE SEQUENCE</scope>
    <source>
        <strain evidence="3">CGMCC 1.15179</strain>
    </source>
</reference>
<dbReference type="AlphaFoldDB" id="A0A8J2VBY5"/>
<protein>
    <submittedName>
        <fullName evidence="3">Methyltransferase</fullName>
    </submittedName>
</protein>
<dbReference type="EMBL" id="BMHQ01000005">
    <property type="protein sequence ID" value="GGE16697.1"/>
    <property type="molecule type" value="Genomic_DNA"/>
</dbReference>
<evidence type="ECO:0000313" key="3">
    <source>
        <dbReference type="EMBL" id="GGE16697.1"/>
    </source>
</evidence>
<organism evidence="3 4">
    <name type="scientific">Marinithermofilum abyssi</name>
    <dbReference type="NCBI Taxonomy" id="1571185"/>
    <lineage>
        <taxon>Bacteria</taxon>
        <taxon>Bacillati</taxon>
        <taxon>Bacillota</taxon>
        <taxon>Bacilli</taxon>
        <taxon>Bacillales</taxon>
        <taxon>Thermoactinomycetaceae</taxon>
        <taxon>Marinithermofilum</taxon>
    </lineage>
</organism>
<name>A0A8J2VBY5_9BACL</name>
<dbReference type="NCBIfam" id="TIGR00095">
    <property type="entry name" value="16S rRNA (guanine(966)-N(2))-methyltransferase RsmD"/>
    <property type="match status" value="1"/>
</dbReference>
<dbReference type="Pfam" id="PF03602">
    <property type="entry name" value="Cons_hypoth95"/>
    <property type="match status" value="1"/>
</dbReference>
<dbReference type="InterPro" id="IPR004398">
    <property type="entry name" value="RNA_MeTrfase_RsmD"/>
</dbReference>
<evidence type="ECO:0000256" key="1">
    <source>
        <dbReference type="ARBA" id="ARBA00022603"/>
    </source>
</evidence>
<comment type="caution">
    <text evidence="3">The sequence shown here is derived from an EMBL/GenBank/DDBJ whole genome shotgun (WGS) entry which is preliminary data.</text>
</comment>
<reference evidence="3" key="1">
    <citation type="journal article" date="2014" name="Int. J. Syst. Evol. Microbiol.">
        <title>Complete genome sequence of Corynebacterium casei LMG S-19264T (=DSM 44701T), isolated from a smear-ripened cheese.</title>
        <authorList>
            <consortium name="US DOE Joint Genome Institute (JGI-PGF)"/>
            <person name="Walter F."/>
            <person name="Albersmeier A."/>
            <person name="Kalinowski J."/>
            <person name="Ruckert C."/>
        </authorList>
    </citation>
    <scope>NUCLEOTIDE SEQUENCE</scope>
    <source>
        <strain evidence="3">CGMCC 1.15179</strain>
    </source>
</reference>
<dbReference type="InterPro" id="IPR029063">
    <property type="entry name" value="SAM-dependent_MTases_sf"/>
</dbReference>
<evidence type="ECO:0000256" key="2">
    <source>
        <dbReference type="ARBA" id="ARBA00022679"/>
    </source>
</evidence>
<proteinExistence type="predicted"/>
<dbReference type="Gene3D" id="3.40.50.150">
    <property type="entry name" value="Vaccinia Virus protein VP39"/>
    <property type="match status" value="1"/>
</dbReference>
<dbReference type="PANTHER" id="PTHR43542:SF1">
    <property type="entry name" value="METHYLTRANSFERASE"/>
    <property type="match status" value="1"/>
</dbReference>
<keyword evidence="1 3" id="KW-0489">Methyltransferase</keyword>
<dbReference type="GO" id="GO:0031167">
    <property type="term" value="P:rRNA methylation"/>
    <property type="evidence" value="ECO:0007669"/>
    <property type="project" value="InterPro"/>
</dbReference>
<dbReference type="CDD" id="cd02440">
    <property type="entry name" value="AdoMet_MTases"/>
    <property type="match status" value="1"/>
</dbReference>
<dbReference type="PANTHER" id="PTHR43542">
    <property type="entry name" value="METHYLTRANSFERASE"/>
    <property type="match status" value="1"/>
</dbReference>